<dbReference type="PRINTS" id="PR00420">
    <property type="entry name" value="RNGMNOXGNASE"/>
</dbReference>
<organism evidence="8 9">
    <name type="scientific">Rhynchosporium agropyri</name>
    <dbReference type="NCBI Taxonomy" id="914238"/>
    <lineage>
        <taxon>Eukaryota</taxon>
        <taxon>Fungi</taxon>
        <taxon>Dikarya</taxon>
        <taxon>Ascomycota</taxon>
        <taxon>Pezizomycotina</taxon>
        <taxon>Leotiomycetes</taxon>
        <taxon>Helotiales</taxon>
        <taxon>Ploettnerulaceae</taxon>
        <taxon>Rhynchosporium</taxon>
    </lineage>
</organism>
<dbReference type="GO" id="GO:0004497">
    <property type="term" value="F:monooxygenase activity"/>
    <property type="evidence" value="ECO:0007669"/>
    <property type="project" value="UniProtKB-KW"/>
</dbReference>
<keyword evidence="9" id="KW-1185">Reference proteome</keyword>
<keyword evidence="6" id="KW-1133">Transmembrane helix</keyword>
<evidence type="ECO:0000313" key="9">
    <source>
        <dbReference type="Proteomes" id="UP000178912"/>
    </source>
</evidence>
<dbReference type="SUPFAM" id="SSF54373">
    <property type="entry name" value="FAD-linked reductases, C-terminal domain"/>
    <property type="match status" value="1"/>
</dbReference>
<evidence type="ECO:0000256" key="4">
    <source>
        <dbReference type="ARBA" id="ARBA00023002"/>
    </source>
</evidence>
<feature type="domain" description="FAD-binding" evidence="7">
    <location>
        <begin position="7"/>
        <end position="351"/>
    </location>
</feature>
<dbReference type="PANTHER" id="PTHR13789">
    <property type="entry name" value="MONOOXYGENASE"/>
    <property type="match status" value="1"/>
</dbReference>
<comment type="similarity">
    <text evidence="1">Belongs to the paxM FAD-dependent monooxygenase family.</text>
</comment>
<evidence type="ECO:0000313" key="8">
    <source>
        <dbReference type="EMBL" id="CZT08595.1"/>
    </source>
</evidence>
<evidence type="ECO:0000256" key="5">
    <source>
        <dbReference type="ARBA" id="ARBA00023033"/>
    </source>
</evidence>
<keyword evidence="6" id="KW-0472">Membrane</keyword>
<keyword evidence="3" id="KW-0274">FAD</keyword>
<gene>
    <name evidence="8" type="ORF">RAG0_13601</name>
</gene>
<evidence type="ECO:0000256" key="1">
    <source>
        <dbReference type="ARBA" id="ARBA00007992"/>
    </source>
</evidence>
<dbReference type="Pfam" id="PF01494">
    <property type="entry name" value="FAD_binding_3"/>
    <property type="match status" value="1"/>
</dbReference>
<dbReference type="InterPro" id="IPR050493">
    <property type="entry name" value="FAD-dep_Monooxygenase_BioMet"/>
</dbReference>
<keyword evidence="4" id="KW-0560">Oxidoreductase</keyword>
<dbReference type="InterPro" id="IPR036188">
    <property type="entry name" value="FAD/NAD-bd_sf"/>
</dbReference>
<dbReference type="Proteomes" id="UP000178912">
    <property type="component" value="Unassembled WGS sequence"/>
</dbReference>
<evidence type="ECO:0000256" key="6">
    <source>
        <dbReference type="SAM" id="Phobius"/>
    </source>
</evidence>
<dbReference type="Gene3D" id="3.50.50.60">
    <property type="entry name" value="FAD/NAD(P)-binding domain"/>
    <property type="match status" value="1"/>
</dbReference>
<keyword evidence="2" id="KW-0285">Flavoprotein</keyword>
<keyword evidence="5" id="KW-0503">Monooxygenase</keyword>
<dbReference type="EMBL" id="FJUX01000105">
    <property type="protein sequence ID" value="CZT08595.1"/>
    <property type="molecule type" value="Genomic_DNA"/>
</dbReference>
<name>A0A1E1LDH8_9HELO</name>
<dbReference type="AlphaFoldDB" id="A0A1E1LDH8"/>
<reference evidence="9" key="1">
    <citation type="submission" date="2016-03" db="EMBL/GenBank/DDBJ databases">
        <authorList>
            <person name="Guldener U."/>
        </authorList>
    </citation>
    <scope>NUCLEOTIDE SEQUENCE [LARGE SCALE GENOMIC DNA]</scope>
    <source>
        <strain evidence="9">04CH-RAC-A.6.1</strain>
    </source>
</reference>
<protein>
    <recommendedName>
        <fullName evidence="7">FAD-binding domain-containing protein</fullName>
    </recommendedName>
</protein>
<keyword evidence="6" id="KW-0812">Transmembrane</keyword>
<proteinExistence type="inferred from homology"/>
<dbReference type="PANTHER" id="PTHR13789:SF147">
    <property type="entry name" value="PUTATIVE (AFU_ORTHOLOGUE AFUA_2G01950)-RELATED"/>
    <property type="match status" value="1"/>
</dbReference>
<dbReference type="OrthoDB" id="16820at2759"/>
<accession>A0A1E1LDH8</accession>
<sequence>MSHLQLNIIIVGAGIGGLATAIFLARSGHNVQVLEAGNQLSEGGAGIQISPNAMRILDSMGLKDVFYKEATKNEGAVIRRYKDGKVLGKHRANTLELYGYHNLSMHRADYQKVLYDAALEANAHISFGRKVISVDTSEPSLNLQDGSIITADLMIAADGKSFIRSALFPEIHPHATPDCAFRIILNREQMLSSPILSPLVLQPSSTIWFGPYRHIVAYTIRGTESLNIVFCGPDVAETGRWNEPADLDQLRKEYSDHEDTVKEILRVANECHKFRISETPDLPSWTNSNGRLVLLGDAAHAMMPYMAQGATQAIEDAAVLNGCLARAQSLNDISRLSKAYEDIRKPRAEKIKATSLGNMKQYGLPDGPEQEERDEMYRKSHLPVSESTKEILVSKPDNNAVYGSPAFSSWIYMYDTKEALREYSGDEKEYSKR</sequence>
<dbReference type="InterPro" id="IPR002938">
    <property type="entry name" value="FAD-bd"/>
</dbReference>
<dbReference type="GO" id="GO:0071949">
    <property type="term" value="F:FAD binding"/>
    <property type="evidence" value="ECO:0007669"/>
    <property type="project" value="InterPro"/>
</dbReference>
<dbReference type="SUPFAM" id="SSF51905">
    <property type="entry name" value="FAD/NAD(P)-binding domain"/>
    <property type="match status" value="1"/>
</dbReference>
<evidence type="ECO:0000256" key="3">
    <source>
        <dbReference type="ARBA" id="ARBA00022827"/>
    </source>
</evidence>
<evidence type="ECO:0000259" key="7">
    <source>
        <dbReference type="Pfam" id="PF01494"/>
    </source>
</evidence>
<evidence type="ECO:0000256" key="2">
    <source>
        <dbReference type="ARBA" id="ARBA00022630"/>
    </source>
</evidence>
<feature type="transmembrane region" description="Helical" evidence="6">
    <location>
        <begin position="6"/>
        <end position="25"/>
    </location>
</feature>